<protein>
    <submittedName>
        <fullName evidence="2">T9SS type A sorting domain-containing protein</fullName>
    </submittedName>
</protein>
<evidence type="ECO:0000313" key="2">
    <source>
        <dbReference type="EMBL" id="NBG66790.1"/>
    </source>
</evidence>
<gene>
    <name evidence="2" type="ORF">GQN54_11750</name>
</gene>
<keyword evidence="3" id="KW-1185">Reference proteome</keyword>
<dbReference type="Proteomes" id="UP000470771">
    <property type="component" value="Unassembled WGS sequence"/>
</dbReference>
<organism evidence="2 3">
    <name type="scientific">Acidiluteibacter ferrifornacis</name>
    <dbReference type="NCBI Taxonomy" id="2692424"/>
    <lineage>
        <taxon>Bacteria</taxon>
        <taxon>Pseudomonadati</taxon>
        <taxon>Bacteroidota</taxon>
        <taxon>Flavobacteriia</taxon>
        <taxon>Flavobacteriales</taxon>
        <taxon>Cryomorphaceae</taxon>
        <taxon>Acidiluteibacter</taxon>
    </lineage>
</organism>
<dbReference type="RefSeq" id="WP_160633749.1">
    <property type="nucleotide sequence ID" value="NZ_WWNE01000009.1"/>
</dbReference>
<accession>A0A6N9NNG0</accession>
<comment type="caution">
    <text evidence="2">The sequence shown here is derived from an EMBL/GenBank/DDBJ whole genome shotgun (WGS) entry which is preliminary data.</text>
</comment>
<feature type="non-terminal residue" evidence="2">
    <location>
        <position position="1"/>
    </location>
</feature>
<evidence type="ECO:0000313" key="3">
    <source>
        <dbReference type="Proteomes" id="UP000470771"/>
    </source>
</evidence>
<name>A0A6N9NNG0_9FLAO</name>
<reference evidence="2 3" key="1">
    <citation type="submission" date="2019-12" db="EMBL/GenBank/DDBJ databases">
        <authorList>
            <person name="Zhao J."/>
        </authorList>
    </citation>
    <scope>NUCLEOTIDE SEQUENCE [LARGE SCALE GENOMIC DNA]</scope>
    <source>
        <strain evidence="2 3">S-15</strain>
    </source>
</reference>
<dbReference type="AlphaFoldDB" id="A0A6N9NNG0"/>
<dbReference type="InterPro" id="IPR026444">
    <property type="entry name" value="Secre_tail"/>
</dbReference>
<evidence type="ECO:0000256" key="1">
    <source>
        <dbReference type="ARBA" id="ARBA00022729"/>
    </source>
</evidence>
<keyword evidence="1" id="KW-0732">Signal</keyword>
<dbReference type="EMBL" id="WWNE01000009">
    <property type="protein sequence ID" value="NBG66790.1"/>
    <property type="molecule type" value="Genomic_DNA"/>
</dbReference>
<proteinExistence type="predicted"/>
<sequence length="27" mass="3016">TSQFEKGVYFVRLVNGTSTVTKKLVVN</sequence>
<dbReference type="NCBIfam" id="TIGR04183">
    <property type="entry name" value="Por_Secre_tail"/>
    <property type="match status" value="1"/>
</dbReference>